<dbReference type="GO" id="GO:0004252">
    <property type="term" value="F:serine-type endopeptidase activity"/>
    <property type="evidence" value="ECO:0007669"/>
    <property type="project" value="InterPro"/>
</dbReference>
<keyword evidence="4" id="KW-0378">Hydrolase</keyword>
<dbReference type="InterPro" id="IPR000223">
    <property type="entry name" value="Pept_S26A_signal_pept_1"/>
</dbReference>
<dbReference type="AlphaFoldDB" id="A0A0F9DUL4"/>
<organism evidence="7">
    <name type="scientific">marine sediment metagenome</name>
    <dbReference type="NCBI Taxonomy" id="412755"/>
    <lineage>
        <taxon>unclassified sequences</taxon>
        <taxon>metagenomes</taxon>
        <taxon>ecological metagenomes</taxon>
    </lineage>
</organism>
<dbReference type="PRINTS" id="PR00727">
    <property type="entry name" value="LEADERPTASE"/>
</dbReference>
<dbReference type="InterPro" id="IPR036286">
    <property type="entry name" value="LexA/Signal_pep-like_sf"/>
</dbReference>
<evidence type="ECO:0000256" key="4">
    <source>
        <dbReference type="ARBA" id="ARBA00022801"/>
    </source>
</evidence>
<reference evidence="7" key="1">
    <citation type="journal article" date="2015" name="Nature">
        <title>Complex archaea that bridge the gap between prokaryotes and eukaryotes.</title>
        <authorList>
            <person name="Spang A."/>
            <person name="Saw J.H."/>
            <person name="Jorgensen S.L."/>
            <person name="Zaremba-Niedzwiedzka K."/>
            <person name="Martijn J."/>
            <person name="Lind A.E."/>
            <person name="van Eijk R."/>
            <person name="Schleper C."/>
            <person name="Guy L."/>
            <person name="Ettema T.J."/>
        </authorList>
    </citation>
    <scope>NUCLEOTIDE SEQUENCE</scope>
</reference>
<accession>A0A0F9DUL4</accession>
<feature type="compositionally biased region" description="Acidic residues" evidence="5">
    <location>
        <begin position="14"/>
        <end position="24"/>
    </location>
</feature>
<evidence type="ECO:0000259" key="6">
    <source>
        <dbReference type="Pfam" id="PF10502"/>
    </source>
</evidence>
<evidence type="ECO:0000256" key="2">
    <source>
        <dbReference type="ARBA" id="ARBA00009370"/>
    </source>
</evidence>
<sequence>MKEDGDIGDGLPSWEEEGEAEQEPQPELLYDPLTEPWNDPASTSVVEYRPHEPGERGALQPGAAPGYAAWPYSRADELSELRQRLRQGTVVVPRRRRTWSVTVQELAETLLLAVLIFFAIGGIPGRDGGTIQNFRVEGASMEPSLDSGEYLIVNKLAYAEIDLSLFDWLPFFDSGDNPVHHLWDTPSRGDVIVFRSPTNVNRDFIKRIIGVPGDTVEIDRDAGKVKLNGEFIEESYIQGKSTCSSSCGPWVVPERAYFVMGDNRQNSSDSRQGWFVPEGNIIGKALITYWRDGGP</sequence>
<feature type="domain" description="Peptidase S26" evidence="6">
    <location>
        <begin position="128"/>
        <end position="290"/>
    </location>
</feature>
<dbReference type="Pfam" id="PF10502">
    <property type="entry name" value="Peptidase_S26"/>
    <property type="match status" value="1"/>
</dbReference>
<dbReference type="EMBL" id="LAZR01037763">
    <property type="protein sequence ID" value="KKL21356.1"/>
    <property type="molecule type" value="Genomic_DNA"/>
</dbReference>
<name>A0A0F9DUL4_9ZZZZ</name>
<evidence type="ECO:0000256" key="5">
    <source>
        <dbReference type="SAM" id="MobiDB-lite"/>
    </source>
</evidence>
<proteinExistence type="inferred from homology"/>
<comment type="caution">
    <text evidence="7">The sequence shown here is derived from an EMBL/GenBank/DDBJ whole genome shotgun (WGS) entry which is preliminary data.</text>
</comment>
<dbReference type="GO" id="GO:0009003">
    <property type="term" value="F:signal peptidase activity"/>
    <property type="evidence" value="ECO:0007669"/>
    <property type="project" value="UniProtKB-EC"/>
</dbReference>
<dbReference type="EC" id="3.4.21.89" evidence="3"/>
<gene>
    <name evidence="7" type="ORF">LCGC14_2446270</name>
</gene>
<feature type="region of interest" description="Disordered" evidence="5">
    <location>
        <begin position="1"/>
        <end position="63"/>
    </location>
</feature>
<dbReference type="CDD" id="cd06530">
    <property type="entry name" value="S26_SPase_I"/>
    <property type="match status" value="1"/>
</dbReference>
<evidence type="ECO:0000256" key="3">
    <source>
        <dbReference type="ARBA" id="ARBA00013208"/>
    </source>
</evidence>
<dbReference type="PROSITE" id="PS00761">
    <property type="entry name" value="SPASE_I_3"/>
    <property type="match status" value="1"/>
</dbReference>
<dbReference type="PANTHER" id="PTHR43390:SF1">
    <property type="entry name" value="CHLOROPLAST PROCESSING PEPTIDASE"/>
    <property type="match status" value="1"/>
</dbReference>
<dbReference type="GO" id="GO:0006465">
    <property type="term" value="P:signal peptide processing"/>
    <property type="evidence" value="ECO:0007669"/>
    <property type="project" value="InterPro"/>
</dbReference>
<dbReference type="NCBIfam" id="TIGR02227">
    <property type="entry name" value="sigpep_I_bact"/>
    <property type="match status" value="1"/>
</dbReference>
<dbReference type="InterPro" id="IPR019757">
    <property type="entry name" value="Pept_S26A_signal_pept_1_Lys-AS"/>
</dbReference>
<feature type="non-terminal residue" evidence="7">
    <location>
        <position position="295"/>
    </location>
</feature>
<dbReference type="InterPro" id="IPR019533">
    <property type="entry name" value="Peptidase_S26"/>
</dbReference>
<comment type="similarity">
    <text evidence="2">Belongs to the peptidase S26 family.</text>
</comment>
<protein>
    <recommendedName>
        <fullName evidence="3">signal peptidase I</fullName>
        <ecNumber evidence="3">3.4.21.89</ecNumber>
    </recommendedName>
</protein>
<dbReference type="PROSITE" id="PS00760">
    <property type="entry name" value="SPASE_I_2"/>
    <property type="match status" value="1"/>
</dbReference>
<dbReference type="PANTHER" id="PTHR43390">
    <property type="entry name" value="SIGNAL PEPTIDASE I"/>
    <property type="match status" value="1"/>
</dbReference>
<comment type="catalytic activity">
    <reaction evidence="1">
        <text>Cleavage of hydrophobic, N-terminal signal or leader sequences from secreted and periplasmic proteins.</text>
        <dbReference type="EC" id="3.4.21.89"/>
    </reaction>
</comment>
<dbReference type="SUPFAM" id="SSF51306">
    <property type="entry name" value="LexA/Signal peptidase"/>
    <property type="match status" value="1"/>
</dbReference>
<dbReference type="InterPro" id="IPR019758">
    <property type="entry name" value="Pept_S26A_signal_pept_1_CS"/>
</dbReference>
<evidence type="ECO:0000256" key="1">
    <source>
        <dbReference type="ARBA" id="ARBA00000677"/>
    </source>
</evidence>
<dbReference type="Gene3D" id="2.10.109.10">
    <property type="entry name" value="Umud Fragment, subunit A"/>
    <property type="match status" value="1"/>
</dbReference>
<evidence type="ECO:0000313" key="7">
    <source>
        <dbReference type="EMBL" id="KKL21356.1"/>
    </source>
</evidence>
<dbReference type="GO" id="GO:0016020">
    <property type="term" value="C:membrane"/>
    <property type="evidence" value="ECO:0007669"/>
    <property type="project" value="InterPro"/>
</dbReference>